<dbReference type="EMBL" id="AGUE01000067">
    <property type="protein sequence ID" value="EHL00993.1"/>
    <property type="molecule type" value="Genomic_DNA"/>
</dbReference>
<dbReference type="Proteomes" id="UP000005446">
    <property type="component" value="Unassembled WGS sequence"/>
</dbReference>
<name>H0EKC3_GLAL7</name>
<evidence type="ECO:0000313" key="3">
    <source>
        <dbReference type="Proteomes" id="UP000005446"/>
    </source>
</evidence>
<feature type="compositionally biased region" description="Polar residues" evidence="1">
    <location>
        <begin position="56"/>
        <end position="65"/>
    </location>
</feature>
<keyword evidence="3" id="KW-1185">Reference proteome</keyword>
<feature type="region of interest" description="Disordered" evidence="1">
    <location>
        <begin position="37"/>
        <end position="106"/>
    </location>
</feature>
<sequence length="106" mass="11385">MPNSPQSVVLVHQAKARRVFLIASSSLSLEAANLFDPTQPKISPSAQSIMPRPKATLTSGRNSIHNRGAITKFKPKPKAKPTRKPPPAPPQPDHHLDAIVAAGPEF</sequence>
<dbReference type="InParanoid" id="H0EKC3"/>
<evidence type="ECO:0000313" key="2">
    <source>
        <dbReference type="EMBL" id="EHL00993.1"/>
    </source>
</evidence>
<reference evidence="2 3" key="1">
    <citation type="journal article" date="2012" name="Eukaryot. Cell">
        <title>Genome sequence of the fungus Glarea lozoyensis: the first genome sequence of a species from the Helotiaceae family.</title>
        <authorList>
            <person name="Youssar L."/>
            <person name="Gruening B.A."/>
            <person name="Erxleben A."/>
            <person name="Guenther S."/>
            <person name="Huettel W."/>
        </authorList>
    </citation>
    <scope>NUCLEOTIDE SEQUENCE [LARGE SCALE GENOMIC DNA]</scope>
    <source>
        <strain evidence="3">ATCC 74030 / MF5533</strain>
    </source>
</reference>
<organism evidence="2 3">
    <name type="scientific">Glarea lozoyensis (strain ATCC 74030 / MF5533)</name>
    <dbReference type="NCBI Taxonomy" id="1104152"/>
    <lineage>
        <taxon>Eukaryota</taxon>
        <taxon>Fungi</taxon>
        <taxon>Dikarya</taxon>
        <taxon>Ascomycota</taxon>
        <taxon>Pezizomycotina</taxon>
        <taxon>Leotiomycetes</taxon>
        <taxon>Helotiales</taxon>
        <taxon>Helotiaceae</taxon>
        <taxon>Glarea</taxon>
    </lineage>
</organism>
<comment type="caution">
    <text evidence="2">The sequence shown here is derived from an EMBL/GenBank/DDBJ whole genome shotgun (WGS) entry which is preliminary data.</text>
</comment>
<dbReference type="HOGENOM" id="CLU_2223543_0_0_1"/>
<gene>
    <name evidence="2" type="ORF">M7I_3019</name>
</gene>
<protein>
    <submittedName>
        <fullName evidence="2">Uncharacterized protein</fullName>
    </submittedName>
</protein>
<dbReference type="AlphaFoldDB" id="H0EKC3"/>
<feature type="compositionally biased region" description="Basic residues" evidence="1">
    <location>
        <begin position="73"/>
        <end position="83"/>
    </location>
</feature>
<evidence type="ECO:0000256" key="1">
    <source>
        <dbReference type="SAM" id="MobiDB-lite"/>
    </source>
</evidence>
<proteinExistence type="predicted"/>
<accession>H0EKC3</accession>